<dbReference type="SUPFAM" id="SSF88946">
    <property type="entry name" value="Sigma2 domain of RNA polymerase sigma factors"/>
    <property type="match status" value="1"/>
</dbReference>
<dbReference type="InterPro" id="IPR013324">
    <property type="entry name" value="RNA_pol_sigma_r3/r4-like"/>
</dbReference>
<sequence length="285" mass="30076">MSETDQLARRFEADRPHLRAVAHRMLGSAAEAEDAVQEAWLRLSRSDTSAVANLTGWLTTVVSRVCLDMLRARAARREDGAGLPETPAGEQTHPESEALLADAIGPALLVVLDTLTPGERLAFVLHDLFAVPFPEIAEIAGCSPAAARQLASRARRKVQGREAEEDRVRSRTVVEAFLAASRGGDFAALLALLDPEVVLRADAAAVRFGASELLRGADAVAGTFSGRARHARPALLDGEPGLVWAPGGTPRVAFAFTVAGGRITGIEQIAEPAELGAMAVILLGD</sequence>
<reference evidence="8" key="1">
    <citation type="submission" date="2021-01" db="EMBL/GenBank/DDBJ databases">
        <title>Whole genome shotgun sequence of Actinoplanes nipponensis NBRC 14063.</title>
        <authorList>
            <person name="Komaki H."/>
            <person name="Tamura T."/>
        </authorList>
    </citation>
    <scope>NUCLEOTIDE SEQUENCE</scope>
    <source>
        <strain evidence="8">NBRC 14063</strain>
    </source>
</reference>
<dbReference type="Gene3D" id="3.10.450.50">
    <property type="match status" value="1"/>
</dbReference>
<dbReference type="NCBIfam" id="TIGR02937">
    <property type="entry name" value="sigma70-ECF"/>
    <property type="match status" value="1"/>
</dbReference>
<evidence type="ECO:0000313" key="9">
    <source>
        <dbReference type="Proteomes" id="UP000647172"/>
    </source>
</evidence>
<dbReference type="Pfam" id="PF08281">
    <property type="entry name" value="Sigma70_r4_2"/>
    <property type="match status" value="1"/>
</dbReference>
<dbReference type="Proteomes" id="UP000647172">
    <property type="component" value="Unassembled WGS sequence"/>
</dbReference>
<comment type="similarity">
    <text evidence="1">Belongs to the sigma-70 factor family. ECF subfamily.</text>
</comment>
<feature type="domain" description="RNA polymerase sigma factor 70 region 4 type 2" evidence="7">
    <location>
        <begin position="108"/>
        <end position="157"/>
    </location>
</feature>
<dbReference type="GO" id="GO:0003677">
    <property type="term" value="F:DNA binding"/>
    <property type="evidence" value="ECO:0007669"/>
    <property type="project" value="InterPro"/>
</dbReference>
<feature type="domain" description="RNA polymerase sigma-70 region 2" evidence="6">
    <location>
        <begin position="11"/>
        <end position="74"/>
    </location>
</feature>
<dbReference type="Gene3D" id="1.10.10.10">
    <property type="entry name" value="Winged helix-like DNA-binding domain superfamily/Winged helix DNA-binding domain"/>
    <property type="match status" value="1"/>
</dbReference>
<evidence type="ECO:0000256" key="4">
    <source>
        <dbReference type="ARBA" id="ARBA00023082"/>
    </source>
</evidence>
<name>A0A919MR56_9ACTN</name>
<protein>
    <submittedName>
        <fullName evidence="8">RNA polymerase sigma factor</fullName>
    </submittedName>
</protein>
<dbReference type="InterPro" id="IPR014284">
    <property type="entry name" value="RNA_pol_sigma-70_dom"/>
</dbReference>
<keyword evidence="9" id="KW-1185">Reference proteome</keyword>
<dbReference type="Gene3D" id="1.10.1740.10">
    <property type="match status" value="1"/>
</dbReference>
<dbReference type="RefSeq" id="WP_203762675.1">
    <property type="nucleotide sequence ID" value="NZ_BAAAYJ010000014.1"/>
</dbReference>
<dbReference type="GO" id="GO:0006352">
    <property type="term" value="P:DNA-templated transcription initiation"/>
    <property type="evidence" value="ECO:0007669"/>
    <property type="project" value="InterPro"/>
</dbReference>
<comment type="caution">
    <text evidence="8">The sequence shown here is derived from an EMBL/GenBank/DDBJ whole genome shotgun (WGS) entry which is preliminary data.</text>
</comment>
<keyword evidence="4" id="KW-0731">Sigma factor</keyword>
<gene>
    <name evidence="8" type="ORF">Ani05nite_01140</name>
</gene>
<dbReference type="EMBL" id="BOMQ01000004">
    <property type="protein sequence ID" value="GIE46580.1"/>
    <property type="molecule type" value="Genomic_DNA"/>
</dbReference>
<dbReference type="InterPro" id="IPR013249">
    <property type="entry name" value="RNA_pol_sigma70_r4_t2"/>
</dbReference>
<keyword evidence="5" id="KW-0804">Transcription</keyword>
<dbReference type="InterPro" id="IPR052704">
    <property type="entry name" value="ECF_Sigma-70_Domain"/>
</dbReference>
<evidence type="ECO:0000259" key="6">
    <source>
        <dbReference type="Pfam" id="PF04542"/>
    </source>
</evidence>
<dbReference type="PANTHER" id="PTHR30173">
    <property type="entry name" value="SIGMA 19 FACTOR"/>
    <property type="match status" value="1"/>
</dbReference>
<evidence type="ECO:0000256" key="3">
    <source>
        <dbReference type="ARBA" id="ARBA00023015"/>
    </source>
</evidence>
<dbReference type="InterPro" id="IPR013325">
    <property type="entry name" value="RNA_pol_sigma_r2"/>
</dbReference>
<dbReference type="InterPro" id="IPR036388">
    <property type="entry name" value="WH-like_DNA-bd_sf"/>
</dbReference>
<proteinExistence type="inferred from homology"/>
<dbReference type="InterPro" id="IPR032710">
    <property type="entry name" value="NTF2-like_dom_sf"/>
</dbReference>
<comment type="subunit">
    <text evidence="2">Interacts transiently with the RNA polymerase catalytic core formed by RpoA, RpoB, RpoC and RpoZ (2 alpha, 1 beta, 1 beta' and 1 omega subunit) to form the RNA polymerase holoenzyme that can initiate transcription.</text>
</comment>
<evidence type="ECO:0000313" key="8">
    <source>
        <dbReference type="EMBL" id="GIE46580.1"/>
    </source>
</evidence>
<dbReference type="InterPro" id="IPR007627">
    <property type="entry name" value="RNA_pol_sigma70_r2"/>
</dbReference>
<organism evidence="8 9">
    <name type="scientific">Actinoplanes nipponensis</name>
    <dbReference type="NCBI Taxonomy" id="135950"/>
    <lineage>
        <taxon>Bacteria</taxon>
        <taxon>Bacillati</taxon>
        <taxon>Actinomycetota</taxon>
        <taxon>Actinomycetes</taxon>
        <taxon>Micromonosporales</taxon>
        <taxon>Micromonosporaceae</taxon>
        <taxon>Actinoplanes</taxon>
    </lineage>
</organism>
<dbReference type="AlphaFoldDB" id="A0A919MR56"/>
<dbReference type="GO" id="GO:0016987">
    <property type="term" value="F:sigma factor activity"/>
    <property type="evidence" value="ECO:0007669"/>
    <property type="project" value="UniProtKB-KW"/>
</dbReference>
<accession>A0A919MR56</accession>
<evidence type="ECO:0000256" key="1">
    <source>
        <dbReference type="ARBA" id="ARBA00010641"/>
    </source>
</evidence>
<dbReference type="SUPFAM" id="SSF88659">
    <property type="entry name" value="Sigma3 and sigma4 domains of RNA polymerase sigma factors"/>
    <property type="match status" value="1"/>
</dbReference>
<evidence type="ECO:0000256" key="2">
    <source>
        <dbReference type="ARBA" id="ARBA00011344"/>
    </source>
</evidence>
<dbReference type="SUPFAM" id="SSF54427">
    <property type="entry name" value="NTF2-like"/>
    <property type="match status" value="1"/>
</dbReference>
<evidence type="ECO:0000256" key="5">
    <source>
        <dbReference type="ARBA" id="ARBA00023163"/>
    </source>
</evidence>
<evidence type="ECO:0000259" key="7">
    <source>
        <dbReference type="Pfam" id="PF08281"/>
    </source>
</evidence>
<dbReference type="PANTHER" id="PTHR30173:SF43">
    <property type="entry name" value="ECF RNA POLYMERASE SIGMA FACTOR SIGI-RELATED"/>
    <property type="match status" value="1"/>
</dbReference>
<keyword evidence="3" id="KW-0805">Transcription regulation</keyword>
<dbReference type="Pfam" id="PF04542">
    <property type="entry name" value="Sigma70_r2"/>
    <property type="match status" value="1"/>
</dbReference>